<dbReference type="AlphaFoldDB" id="A0A450Z8S2"/>
<protein>
    <submittedName>
        <fullName evidence="1">Uncharacterized protein</fullName>
    </submittedName>
</protein>
<evidence type="ECO:0000313" key="2">
    <source>
        <dbReference type="EMBL" id="VFK51237.1"/>
    </source>
</evidence>
<gene>
    <name evidence="1" type="ORF">BECKTUN1418E_GA0071001_100135</name>
    <name evidence="2" type="ORF">BECKTUN1418F_GA0071002_100135</name>
</gene>
<reference evidence="1" key="1">
    <citation type="submission" date="2019-02" db="EMBL/GenBank/DDBJ databases">
        <authorList>
            <person name="Gruber-Vodicka R. H."/>
            <person name="Seah K. B. B."/>
        </authorList>
    </citation>
    <scope>NUCLEOTIDE SEQUENCE</scope>
    <source>
        <strain evidence="1">BECK_BY2</strain>
        <strain evidence="2">BECK_BY3</strain>
    </source>
</reference>
<sequence length="95" mass="11049">MEIHHQSGAHITYIPQPFLSLAAYAASDYERIHAQMIALYKGKPSYNIDTQYKYADLQEQFHLHAETKHPLDKRQHTVDIYNVDTSMVTKLYALI</sequence>
<name>A0A450Z8S2_9GAMM</name>
<evidence type="ECO:0000313" key="1">
    <source>
        <dbReference type="EMBL" id="VFK50183.1"/>
    </source>
</evidence>
<proteinExistence type="predicted"/>
<dbReference type="EMBL" id="CAADFV010000001">
    <property type="protein sequence ID" value="VFK50183.1"/>
    <property type="molecule type" value="Genomic_DNA"/>
</dbReference>
<organism evidence="1">
    <name type="scientific">Candidatus Kentrum sp. TUN</name>
    <dbReference type="NCBI Taxonomy" id="2126343"/>
    <lineage>
        <taxon>Bacteria</taxon>
        <taxon>Pseudomonadati</taxon>
        <taxon>Pseudomonadota</taxon>
        <taxon>Gammaproteobacteria</taxon>
        <taxon>Candidatus Kentrum</taxon>
    </lineage>
</organism>
<dbReference type="EMBL" id="CAADFY010000001">
    <property type="protein sequence ID" value="VFK51237.1"/>
    <property type="molecule type" value="Genomic_DNA"/>
</dbReference>
<accession>A0A450Z8S2</accession>